<accession>A0A0F9B8P0</accession>
<reference evidence="2" key="1">
    <citation type="journal article" date="2015" name="Nature">
        <title>Complex archaea that bridge the gap between prokaryotes and eukaryotes.</title>
        <authorList>
            <person name="Spang A."/>
            <person name="Saw J.H."/>
            <person name="Jorgensen S.L."/>
            <person name="Zaremba-Niedzwiedzka K."/>
            <person name="Martijn J."/>
            <person name="Lind A.E."/>
            <person name="van Eijk R."/>
            <person name="Schleper C."/>
            <person name="Guy L."/>
            <person name="Ettema T.J."/>
        </authorList>
    </citation>
    <scope>NUCLEOTIDE SEQUENCE</scope>
</reference>
<comment type="caution">
    <text evidence="2">The sequence shown here is derived from an EMBL/GenBank/DDBJ whole genome shotgun (WGS) entry which is preliminary data.</text>
</comment>
<protein>
    <submittedName>
        <fullName evidence="2">Uncharacterized protein</fullName>
    </submittedName>
</protein>
<dbReference type="AlphaFoldDB" id="A0A0F9B8P0"/>
<feature type="region of interest" description="Disordered" evidence="1">
    <location>
        <begin position="1"/>
        <end position="28"/>
    </location>
</feature>
<evidence type="ECO:0000256" key="1">
    <source>
        <dbReference type="SAM" id="MobiDB-lite"/>
    </source>
</evidence>
<gene>
    <name evidence="2" type="ORF">LCGC14_2479800</name>
</gene>
<evidence type="ECO:0000313" key="2">
    <source>
        <dbReference type="EMBL" id="KKL18010.1"/>
    </source>
</evidence>
<name>A0A0F9B8P0_9ZZZZ</name>
<dbReference type="EMBL" id="LAZR01039036">
    <property type="protein sequence ID" value="KKL18010.1"/>
    <property type="molecule type" value="Genomic_DNA"/>
</dbReference>
<organism evidence="2">
    <name type="scientific">marine sediment metagenome</name>
    <dbReference type="NCBI Taxonomy" id="412755"/>
    <lineage>
        <taxon>unclassified sequences</taxon>
        <taxon>metagenomes</taxon>
        <taxon>ecological metagenomes</taxon>
    </lineage>
</organism>
<proteinExistence type="predicted"/>
<feature type="compositionally biased region" description="Pro residues" evidence="1">
    <location>
        <begin position="10"/>
        <end position="20"/>
    </location>
</feature>
<sequence>MGFGGSKMPDPAPLPSPAPTPLSTGVTEKRVADDLKLRLRRAMSRQKSNVTKGSLESILKVQSQTFGS</sequence>